<organism evidence="2 3">
    <name type="scientific">Paenibacillus filicis</name>
    <dbReference type="NCBI Taxonomy" id="669464"/>
    <lineage>
        <taxon>Bacteria</taxon>
        <taxon>Bacillati</taxon>
        <taxon>Bacillota</taxon>
        <taxon>Bacilli</taxon>
        <taxon>Bacillales</taxon>
        <taxon>Paenibacillaceae</taxon>
        <taxon>Paenibacillus</taxon>
    </lineage>
</organism>
<feature type="transmembrane region" description="Helical" evidence="1">
    <location>
        <begin position="12"/>
        <end position="34"/>
    </location>
</feature>
<keyword evidence="1" id="KW-1133">Transmembrane helix</keyword>
<keyword evidence="1" id="KW-0472">Membrane</keyword>
<dbReference type="InterPro" id="IPR009577">
    <property type="entry name" value="Sm_multidrug_ex"/>
</dbReference>
<gene>
    <name evidence="2" type="ORF">WMW72_04615</name>
</gene>
<keyword evidence="1" id="KW-0812">Transmembrane</keyword>
<sequence>MLVEYLQEWSYLAVFILSALPSLESAVIVVLGVAFGLNPIGVTIAALLGNWLVLMLVVFAFDRFQKWLGKRRGAAKQSVMRERAHRIFVRYGLPGLAVVAPLVIGTEIAAAFAMSFKAPRGPVTFWMTLGMVAWTVVAAVGSYYGFDAIGWIRKDMF</sequence>
<evidence type="ECO:0000313" key="2">
    <source>
        <dbReference type="EMBL" id="MEK8127191.1"/>
    </source>
</evidence>
<dbReference type="RefSeq" id="WP_341414248.1">
    <property type="nucleotide sequence ID" value="NZ_JBBPCC010000002.1"/>
</dbReference>
<proteinExistence type="predicted"/>
<keyword evidence="3" id="KW-1185">Reference proteome</keyword>
<accession>A0ABU9DEA4</accession>
<dbReference type="Proteomes" id="UP001469365">
    <property type="component" value="Unassembled WGS sequence"/>
</dbReference>
<evidence type="ECO:0000313" key="3">
    <source>
        <dbReference type="Proteomes" id="UP001469365"/>
    </source>
</evidence>
<name>A0ABU9DEA4_9BACL</name>
<feature type="transmembrane region" description="Helical" evidence="1">
    <location>
        <begin position="40"/>
        <end position="61"/>
    </location>
</feature>
<comment type="caution">
    <text evidence="2">The sequence shown here is derived from an EMBL/GenBank/DDBJ whole genome shotgun (WGS) entry which is preliminary data.</text>
</comment>
<protein>
    <submittedName>
        <fullName evidence="2">Small multi-drug export protein</fullName>
    </submittedName>
</protein>
<dbReference type="EMBL" id="JBBPCC010000002">
    <property type="protein sequence ID" value="MEK8127191.1"/>
    <property type="molecule type" value="Genomic_DNA"/>
</dbReference>
<feature type="transmembrane region" description="Helical" evidence="1">
    <location>
        <begin position="91"/>
        <end position="113"/>
    </location>
</feature>
<evidence type="ECO:0000256" key="1">
    <source>
        <dbReference type="SAM" id="Phobius"/>
    </source>
</evidence>
<dbReference type="Pfam" id="PF06695">
    <property type="entry name" value="Sm_multidrug_ex"/>
    <property type="match status" value="1"/>
</dbReference>
<feature type="transmembrane region" description="Helical" evidence="1">
    <location>
        <begin position="125"/>
        <end position="146"/>
    </location>
</feature>
<reference evidence="2 3" key="1">
    <citation type="submission" date="2024-04" db="EMBL/GenBank/DDBJ databases">
        <title>draft genome sequnece of Paenibacillus filicis.</title>
        <authorList>
            <person name="Kim D.-U."/>
        </authorList>
    </citation>
    <scope>NUCLEOTIDE SEQUENCE [LARGE SCALE GENOMIC DNA]</scope>
    <source>
        <strain evidence="2 3">KACC14197</strain>
    </source>
</reference>